<feature type="domain" description="PKS/mFAS DH" evidence="7">
    <location>
        <begin position="980"/>
        <end position="1299"/>
    </location>
</feature>
<dbReference type="InterPro" id="IPR042104">
    <property type="entry name" value="PKS_dehydratase_sf"/>
</dbReference>
<evidence type="ECO:0000259" key="6">
    <source>
        <dbReference type="PROSITE" id="PS52004"/>
    </source>
</evidence>
<protein>
    <submittedName>
        <fullName evidence="8">Type I Iterative PKS</fullName>
    </submittedName>
</protein>
<dbReference type="EMBL" id="JASNWA010000010">
    <property type="protein sequence ID" value="KAK3168679.1"/>
    <property type="molecule type" value="Genomic_DNA"/>
</dbReference>
<evidence type="ECO:0000256" key="5">
    <source>
        <dbReference type="SAM" id="MobiDB-lite"/>
    </source>
</evidence>
<dbReference type="InterPro" id="IPR016036">
    <property type="entry name" value="Malonyl_transacylase_ACP-bd"/>
</dbReference>
<dbReference type="Gene3D" id="3.40.50.150">
    <property type="entry name" value="Vaccinia Virus protein VP39"/>
    <property type="match status" value="1"/>
</dbReference>
<dbReference type="Pfam" id="PF00698">
    <property type="entry name" value="Acyl_transf_1"/>
    <property type="match status" value="1"/>
</dbReference>
<keyword evidence="1" id="KW-0596">Phosphopantetheine</keyword>
<comment type="caution">
    <text evidence="4">Lacks conserved residue(s) required for the propagation of feature annotation.</text>
</comment>
<keyword evidence="2" id="KW-0597">Phosphoprotein</keyword>
<accession>A0AAD9YZ63</accession>
<evidence type="ECO:0000259" key="7">
    <source>
        <dbReference type="PROSITE" id="PS52019"/>
    </source>
</evidence>
<dbReference type="Proteomes" id="UP001276659">
    <property type="component" value="Unassembled WGS sequence"/>
</dbReference>
<dbReference type="InterPro" id="IPR014043">
    <property type="entry name" value="Acyl_transferase_dom"/>
</dbReference>
<dbReference type="InterPro" id="IPR016039">
    <property type="entry name" value="Thiolase-like"/>
</dbReference>
<evidence type="ECO:0000256" key="3">
    <source>
        <dbReference type="ARBA" id="ARBA00022679"/>
    </source>
</evidence>
<dbReference type="InterPro" id="IPR014031">
    <property type="entry name" value="Ketoacyl_synth_C"/>
</dbReference>
<sequence>MPFIRDSSTPSSSDVEYDSNGAFGAQQVTGDISYAGASLPGYSEKPLSEQLEPIAVVGMGNNKPPGCRLPGDVKSPSEFWNMMINKGSGQMPRVPDSRLKIDAHYHSNNDRPGSFGVLGGYFLKETLQEFDPTFFGITPIEAMWMDPQQRKLLEVVYETFGSAGATLQEISGSSTACFVASFTADFQQMAFKEPSFRHSLAATGVDPGIISSRISHVFNLNGPSIVVNTACSSSVYAMHNACNALRNKECSAAVVGGVNLVLTVDQHMNTAKLGVLSPTSTCHTFDASADGYGRAEGVGAVYLKRLSDAVRDGDPIRGLIRSSATNSNGKVPAVGITHPNLDSQANVIKKAYERGGLLDPRLTGYFECHGTGTAVGDPLEVHAVANAMNENRQSQDGPLFVGVVKTNIGHSEAASDLSAFIKAILTVERGIIPPTKGVQVPVEPTPFPSHLPVKRVSVNSFGYGDTNAHIVVESADSFLLQPQTYTYNASPRRLKAKSPRGAFNHNRPYLLPFSAHDKQSLKRNIEAYGGIADSYNLLDLSYALANRRTHFPSRGIVVASHANINNVFKDNLKEFVFAEKKRTPTVGFLFTGQGAQWPRMGAELMTYYPSFLRSIRYLDMALGDLEDSPDWTLEDALLEDPKSSRVNEAEFSQSLCTAIQVALVQLLGLWGIRLKVTCGHSSGEIAAAFAAGLISASEAIILAYYRGKVVRDINTNGAMLAVGLGVEAIKPYLKEAKDEVVVACHNSPAGVTLSGNADLLETLKKDLIADNVFARSVNTNGKAYHSHHMHSAAAKYEALVGRARLNMPLDLPLSVDAKMVSTVTNSILSKETVLDEAYWSANLLNPVLFNQAVQTIATAPEFAEVDMLIEVGPHSALSGPIRQIKAEYKFDNIKYLPTLIRAVNSASSLLTLVGELFLRNFPLDMERLTALEESSGSGKISCEKDCLIVDLPSYRWDKGKKFWAEARQSREHRAPKFPRHDLLGSMTLGGSLAEPTWRNVLRIRDLPWLQDHFLGGEAVFPAAGYFSMAMEAITQANELQSPPATVEGYVLRDISIKNALVTPDDDAGVEVLLTMRPSLHGEGDAESAWWDFNVSSMSDTGHPNDHMAGSISINTRPQRPSVRTIPNLSQRASGKAWNKALKDVGFDYSPTFKDMDDISMGRLASDGEVLMEISDMRCFLHEAAVPQRASEPSSPRPYGEMVWELDVDSIGSSQQLDIPLCIKLAEFKNPGTRVLEIGSEHTEALLDKIPDLHFTVTEKTAEATELLAQKLGVCKNAKAQTVDLTLDLTSQPIKESSFDLVIASISSSNDLLSIRKLLTAGGRAVLELSEPTLIESLEGADFVQTGLELNATMGKHVIIANAVDAASKVMTNGVSHKILLVYRQKPPAVLSHVRDAFESFGYEVLTSKLQDPIPAVKDIVMLADFESPLLSTITETEFIILQRITSDAHSIMWASAGGLSTGRIAEQAMASGFLRSLTSEQALQQIEKAVSTENEYCGSEGQIYISRLVSNDTINEMYTLDETDIRKNTFDPE</sequence>
<dbReference type="InterPro" id="IPR018201">
    <property type="entry name" value="Ketoacyl_synth_AS"/>
</dbReference>
<dbReference type="PANTHER" id="PTHR43775">
    <property type="entry name" value="FATTY ACID SYNTHASE"/>
    <property type="match status" value="1"/>
</dbReference>
<dbReference type="InterPro" id="IPR020841">
    <property type="entry name" value="PKS_Beta-ketoAc_synthase_dom"/>
</dbReference>
<dbReference type="GO" id="GO:0006633">
    <property type="term" value="P:fatty acid biosynthetic process"/>
    <property type="evidence" value="ECO:0007669"/>
    <property type="project" value="InterPro"/>
</dbReference>
<evidence type="ECO:0000256" key="1">
    <source>
        <dbReference type="ARBA" id="ARBA00022450"/>
    </source>
</evidence>
<dbReference type="SUPFAM" id="SSF55048">
    <property type="entry name" value="Probable ACP-binding domain of malonyl-CoA ACP transacylase"/>
    <property type="match status" value="1"/>
</dbReference>
<gene>
    <name evidence="8" type="ORF">OEA41_005127</name>
</gene>
<dbReference type="Gene3D" id="3.30.70.3290">
    <property type="match status" value="1"/>
</dbReference>
<dbReference type="InterPro" id="IPR029063">
    <property type="entry name" value="SAM-dependent_MTases_sf"/>
</dbReference>
<dbReference type="PROSITE" id="PS00606">
    <property type="entry name" value="KS3_1"/>
    <property type="match status" value="1"/>
</dbReference>
<dbReference type="InterPro" id="IPR014030">
    <property type="entry name" value="Ketoacyl_synth_N"/>
</dbReference>
<dbReference type="InterPro" id="IPR001227">
    <property type="entry name" value="Ac_transferase_dom_sf"/>
</dbReference>
<feature type="region of interest" description="Disordered" evidence="5">
    <location>
        <begin position="1"/>
        <end position="20"/>
    </location>
</feature>
<dbReference type="Gene3D" id="3.40.366.10">
    <property type="entry name" value="Malonyl-Coenzyme A Acyl Carrier Protein, domain 2"/>
    <property type="match status" value="1"/>
</dbReference>
<dbReference type="Pfam" id="PF02801">
    <property type="entry name" value="Ketoacyl-synt_C"/>
    <property type="match status" value="1"/>
</dbReference>
<name>A0AAD9YZ63_9LECA</name>
<dbReference type="CDD" id="cd00833">
    <property type="entry name" value="PKS"/>
    <property type="match status" value="1"/>
</dbReference>
<dbReference type="InterPro" id="IPR050091">
    <property type="entry name" value="PKS_NRPS_Biosynth_Enz"/>
</dbReference>
<feature type="compositionally biased region" description="Polar residues" evidence="5">
    <location>
        <begin position="1"/>
        <end position="14"/>
    </location>
</feature>
<dbReference type="PROSITE" id="PS52004">
    <property type="entry name" value="KS3_2"/>
    <property type="match status" value="1"/>
</dbReference>
<dbReference type="SUPFAM" id="SSF52151">
    <property type="entry name" value="FabD/lysophospholipase-like"/>
    <property type="match status" value="1"/>
</dbReference>
<dbReference type="Pfam" id="PF21089">
    <property type="entry name" value="PKS_DH_N"/>
    <property type="match status" value="1"/>
</dbReference>
<dbReference type="InterPro" id="IPR020807">
    <property type="entry name" value="PKS_DH"/>
</dbReference>
<dbReference type="SUPFAM" id="SSF53335">
    <property type="entry name" value="S-adenosyl-L-methionine-dependent methyltransferases"/>
    <property type="match status" value="1"/>
</dbReference>
<feature type="region of interest" description="Disordered" evidence="5">
    <location>
        <begin position="1110"/>
        <end position="1129"/>
    </location>
</feature>
<organism evidence="8 9">
    <name type="scientific">Lepraria neglecta</name>
    <dbReference type="NCBI Taxonomy" id="209136"/>
    <lineage>
        <taxon>Eukaryota</taxon>
        <taxon>Fungi</taxon>
        <taxon>Dikarya</taxon>
        <taxon>Ascomycota</taxon>
        <taxon>Pezizomycotina</taxon>
        <taxon>Lecanoromycetes</taxon>
        <taxon>OSLEUM clade</taxon>
        <taxon>Lecanoromycetidae</taxon>
        <taxon>Lecanorales</taxon>
        <taxon>Lecanorineae</taxon>
        <taxon>Stereocaulaceae</taxon>
        <taxon>Lepraria</taxon>
    </lineage>
</organism>
<dbReference type="PROSITE" id="PS52019">
    <property type="entry name" value="PKS_MFAS_DH"/>
    <property type="match status" value="1"/>
</dbReference>
<keyword evidence="9" id="KW-1185">Reference proteome</keyword>
<feature type="domain" description="Ketosynthase family 3 (KS3)" evidence="6">
    <location>
        <begin position="51"/>
        <end position="474"/>
    </location>
</feature>
<evidence type="ECO:0000313" key="8">
    <source>
        <dbReference type="EMBL" id="KAK3168679.1"/>
    </source>
</evidence>
<feature type="region of interest" description="N-terminal hotdog fold" evidence="4">
    <location>
        <begin position="980"/>
        <end position="1118"/>
    </location>
</feature>
<dbReference type="Gene3D" id="3.40.47.10">
    <property type="match status" value="1"/>
</dbReference>
<dbReference type="Pfam" id="PF00109">
    <property type="entry name" value="ketoacyl-synt"/>
    <property type="match status" value="1"/>
</dbReference>
<proteinExistence type="predicted"/>
<dbReference type="SMART" id="SM00827">
    <property type="entry name" value="PKS_AT"/>
    <property type="match status" value="1"/>
</dbReference>
<feature type="region of interest" description="C-terminal hotdog fold" evidence="4">
    <location>
        <begin position="1129"/>
        <end position="1299"/>
    </location>
</feature>
<reference evidence="8" key="1">
    <citation type="submission" date="2022-11" db="EMBL/GenBank/DDBJ databases">
        <title>Chromosomal genome sequence assembly and mating type (MAT) locus characterization of the leprose asexual lichenized fungus Lepraria neglecta (Nyl.) Erichsen.</title>
        <authorList>
            <person name="Allen J.L."/>
            <person name="Pfeffer B."/>
        </authorList>
    </citation>
    <scope>NUCLEOTIDE SEQUENCE</scope>
    <source>
        <strain evidence="8">Allen 5258</strain>
    </source>
</reference>
<dbReference type="SMART" id="SM00826">
    <property type="entry name" value="PKS_DH"/>
    <property type="match status" value="1"/>
</dbReference>
<evidence type="ECO:0000313" key="9">
    <source>
        <dbReference type="Proteomes" id="UP001276659"/>
    </source>
</evidence>
<dbReference type="Gene3D" id="3.10.129.110">
    <property type="entry name" value="Polyketide synthase dehydratase"/>
    <property type="match status" value="1"/>
</dbReference>
<dbReference type="GO" id="GO:0004315">
    <property type="term" value="F:3-oxoacyl-[acyl-carrier-protein] synthase activity"/>
    <property type="evidence" value="ECO:0007669"/>
    <property type="project" value="InterPro"/>
</dbReference>
<evidence type="ECO:0000256" key="4">
    <source>
        <dbReference type="PROSITE-ProRule" id="PRU01363"/>
    </source>
</evidence>
<dbReference type="SUPFAM" id="SSF53901">
    <property type="entry name" value="Thiolase-like"/>
    <property type="match status" value="1"/>
</dbReference>
<dbReference type="PANTHER" id="PTHR43775:SF50">
    <property type="entry name" value="HIGHLY REDUCING POLYKETIDE SYNTHASE SRDA"/>
    <property type="match status" value="1"/>
</dbReference>
<dbReference type="GO" id="GO:0004312">
    <property type="term" value="F:fatty acid synthase activity"/>
    <property type="evidence" value="ECO:0007669"/>
    <property type="project" value="TreeGrafter"/>
</dbReference>
<dbReference type="InterPro" id="IPR049900">
    <property type="entry name" value="PKS_mFAS_DH"/>
</dbReference>
<comment type="caution">
    <text evidence="8">The sequence shown here is derived from an EMBL/GenBank/DDBJ whole genome shotgun (WGS) entry which is preliminary data.</text>
</comment>
<dbReference type="InterPro" id="IPR016035">
    <property type="entry name" value="Acyl_Trfase/lysoPLipase"/>
</dbReference>
<evidence type="ECO:0000256" key="2">
    <source>
        <dbReference type="ARBA" id="ARBA00022553"/>
    </source>
</evidence>
<keyword evidence="3" id="KW-0808">Transferase</keyword>
<dbReference type="SMART" id="SM00825">
    <property type="entry name" value="PKS_KS"/>
    <property type="match status" value="1"/>
</dbReference>
<dbReference type="InterPro" id="IPR049552">
    <property type="entry name" value="PKS_DH_N"/>
</dbReference>
<dbReference type="GO" id="GO:0044550">
    <property type="term" value="P:secondary metabolite biosynthetic process"/>
    <property type="evidence" value="ECO:0007669"/>
    <property type="project" value="TreeGrafter"/>
</dbReference>